<dbReference type="EMBL" id="JBHSEK010000001">
    <property type="protein sequence ID" value="MFC4488477.1"/>
    <property type="molecule type" value="Genomic_DNA"/>
</dbReference>
<comment type="caution">
    <text evidence="1">The sequence shown here is derived from an EMBL/GenBank/DDBJ whole genome shotgun (WGS) entry which is preliminary data.</text>
</comment>
<protein>
    <submittedName>
        <fullName evidence="1">Uncharacterized protein</fullName>
    </submittedName>
</protein>
<evidence type="ECO:0000313" key="2">
    <source>
        <dbReference type="Proteomes" id="UP001595999"/>
    </source>
</evidence>
<keyword evidence="2" id="KW-1185">Reference proteome</keyword>
<dbReference type="Proteomes" id="UP001595999">
    <property type="component" value="Unassembled WGS sequence"/>
</dbReference>
<proteinExistence type="predicted"/>
<accession>A0ABV8ZMX1</accession>
<sequence length="79" mass="8707">MGMKIKLEILENGDEIVGFSEGRLAVKKSNGELEIFSLSFDENNIPRVHERSVLVTFKSGSAKKVSVVDDDGDFEIGSF</sequence>
<reference evidence="2" key="1">
    <citation type="journal article" date="2019" name="Int. J. Syst. Evol. Microbiol.">
        <title>The Global Catalogue of Microorganisms (GCM) 10K type strain sequencing project: providing services to taxonomists for standard genome sequencing and annotation.</title>
        <authorList>
            <consortium name="The Broad Institute Genomics Platform"/>
            <consortium name="The Broad Institute Genome Sequencing Center for Infectious Disease"/>
            <person name="Wu L."/>
            <person name="Ma J."/>
        </authorList>
    </citation>
    <scope>NUCLEOTIDE SEQUENCE [LARGE SCALE GENOMIC DNA]</scope>
    <source>
        <strain evidence="2">CGMCC 4.7608</strain>
    </source>
</reference>
<gene>
    <name evidence="1" type="ORF">ACFO0R_02495</name>
</gene>
<dbReference type="RefSeq" id="WP_231461509.1">
    <property type="nucleotide sequence ID" value="NZ_JAJOHW010000035.1"/>
</dbReference>
<name>A0ABV8ZMX1_9NEIS</name>
<evidence type="ECO:0000313" key="1">
    <source>
        <dbReference type="EMBL" id="MFC4488477.1"/>
    </source>
</evidence>
<organism evidence="1 2">
    <name type="scientific">Chromobacterium aquaticum</name>
    <dbReference type="NCBI Taxonomy" id="467180"/>
    <lineage>
        <taxon>Bacteria</taxon>
        <taxon>Pseudomonadati</taxon>
        <taxon>Pseudomonadota</taxon>
        <taxon>Betaproteobacteria</taxon>
        <taxon>Neisseriales</taxon>
        <taxon>Chromobacteriaceae</taxon>
        <taxon>Chromobacterium</taxon>
    </lineage>
</organism>